<comment type="caution">
    <text evidence="1">The sequence shown here is derived from an EMBL/GenBank/DDBJ whole genome shotgun (WGS) entry which is preliminary data.</text>
</comment>
<evidence type="ECO:0000313" key="1">
    <source>
        <dbReference type="EMBL" id="OKH14375.1"/>
    </source>
</evidence>
<gene>
    <name evidence="1" type="ORF">NIES592_09925</name>
</gene>
<evidence type="ECO:0000313" key="2">
    <source>
        <dbReference type="Proteomes" id="UP000186391"/>
    </source>
</evidence>
<keyword evidence="2" id="KW-1185">Reference proteome</keyword>
<dbReference type="EMBL" id="MRCA01000004">
    <property type="protein sequence ID" value="OKH14375.1"/>
    <property type="molecule type" value="Genomic_DNA"/>
</dbReference>
<organism evidence="1 2">
    <name type="scientific">Fischerella major NIES-592</name>
    <dbReference type="NCBI Taxonomy" id="210994"/>
    <lineage>
        <taxon>Bacteria</taxon>
        <taxon>Bacillati</taxon>
        <taxon>Cyanobacteriota</taxon>
        <taxon>Cyanophyceae</taxon>
        <taxon>Nostocales</taxon>
        <taxon>Hapalosiphonaceae</taxon>
        <taxon>Fischerella</taxon>
    </lineage>
</organism>
<protein>
    <submittedName>
        <fullName evidence="1">Uncharacterized protein</fullName>
    </submittedName>
</protein>
<accession>A0A1U7H0E7</accession>
<name>A0A1U7H0E7_9CYAN</name>
<dbReference type="AlphaFoldDB" id="A0A1U7H0E7"/>
<proteinExistence type="predicted"/>
<reference evidence="1 2" key="1">
    <citation type="submission" date="2016-11" db="EMBL/GenBank/DDBJ databases">
        <title>Draft Genome Sequences of Nine Cyanobacterial Strains from Diverse Habitats.</title>
        <authorList>
            <person name="Zhu T."/>
            <person name="Hou S."/>
            <person name="Lu X."/>
            <person name="Hess W.R."/>
        </authorList>
    </citation>
    <scope>NUCLEOTIDE SEQUENCE [LARGE SCALE GENOMIC DNA]</scope>
    <source>
        <strain evidence="1 2">NIES-592</strain>
    </source>
</reference>
<sequence>MQFVNLHLFISSFRDCFPLFMLNILYQIDLVFSVTEEKNSDHSCKIDDQYKAIAAKGRSYWGYQRYTESNR</sequence>
<dbReference type="Proteomes" id="UP000186391">
    <property type="component" value="Unassembled WGS sequence"/>
</dbReference>